<evidence type="ECO:0000313" key="13">
    <source>
        <dbReference type="EMBL" id="PWC24081.1"/>
    </source>
</evidence>
<comment type="subcellular location">
    <subcellularLocation>
        <location evidence="1">Cell inner membrane</location>
        <topology evidence="1">Multi-pass membrane protein</topology>
    </subcellularLocation>
    <subcellularLocation>
        <location evidence="11">Cell membrane</location>
        <topology evidence="11">Multi-pass membrane protein</topology>
    </subcellularLocation>
</comment>
<dbReference type="InterPro" id="IPR043429">
    <property type="entry name" value="ArtM/GltK/GlnP/TcyL/YhdX-like"/>
</dbReference>
<feature type="domain" description="ABC transmembrane type-1" evidence="12">
    <location>
        <begin position="17"/>
        <end position="214"/>
    </location>
</feature>
<feature type="transmembrane region" description="Helical" evidence="11">
    <location>
        <begin position="55"/>
        <end position="76"/>
    </location>
</feature>
<feature type="transmembrane region" description="Helical" evidence="11">
    <location>
        <begin position="196"/>
        <end position="218"/>
    </location>
</feature>
<dbReference type="InterPro" id="IPR035906">
    <property type="entry name" value="MetI-like_sf"/>
</dbReference>
<evidence type="ECO:0000313" key="16">
    <source>
        <dbReference type="Proteomes" id="UP000303847"/>
    </source>
</evidence>
<feature type="transmembrane region" description="Helical" evidence="11">
    <location>
        <begin position="88"/>
        <end position="115"/>
    </location>
</feature>
<evidence type="ECO:0000256" key="10">
    <source>
        <dbReference type="ARBA" id="ARBA00040319"/>
    </source>
</evidence>
<gene>
    <name evidence="13" type="ORF">DDT54_11010</name>
    <name evidence="14" type="ORF">EH206_14410</name>
</gene>
<evidence type="ECO:0000256" key="9">
    <source>
        <dbReference type="ARBA" id="ARBA00023136"/>
    </source>
</evidence>
<name>A0A2U1UR62_9GAMM</name>
<dbReference type="Gene3D" id="1.10.3720.10">
    <property type="entry name" value="MetI-like"/>
    <property type="match status" value="1"/>
</dbReference>
<dbReference type="GO" id="GO:0043190">
    <property type="term" value="C:ATP-binding cassette (ABC) transporter complex"/>
    <property type="evidence" value="ECO:0007669"/>
    <property type="project" value="InterPro"/>
</dbReference>
<accession>A0A2U1UR62</accession>
<evidence type="ECO:0000256" key="5">
    <source>
        <dbReference type="ARBA" id="ARBA00022519"/>
    </source>
</evidence>
<evidence type="ECO:0000256" key="8">
    <source>
        <dbReference type="ARBA" id="ARBA00022989"/>
    </source>
</evidence>
<reference evidence="13 15" key="1">
    <citation type="submission" date="2018-04" db="EMBL/GenBank/DDBJ databases">
        <title>Brenneria corticis sp.nov.</title>
        <authorList>
            <person name="Li Y."/>
        </authorList>
    </citation>
    <scope>NUCLEOTIDE SEQUENCE [LARGE SCALE GENOMIC DNA]</scope>
    <source>
        <strain evidence="13 15">LMG 2694</strain>
    </source>
</reference>
<dbReference type="EMBL" id="CP034036">
    <property type="protein sequence ID" value="QCR05274.1"/>
    <property type="molecule type" value="Genomic_DNA"/>
</dbReference>
<evidence type="ECO:0000256" key="2">
    <source>
        <dbReference type="ARBA" id="ARBA00010072"/>
    </source>
</evidence>
<keyword evidence="9 11" id="KW-0472">Membrane</keyword>
<keyword evidence="4" id="KW-1003">Cell membrane</keyword>
<evidence type="ECO:0000256" key="6">
    <source>
        <dbReference type="ARBA" id="ARBA00022692"/>
    </source>
</evidence>
<keyword evidence="5" id="KW-0997">Cell inner membrane</keyword>
<dbReference type="Proteomes" id="UP000295985">
    <property type="component" value="Unassembled WGS sequence"/>
</dbReference>
<dbReference type="InterPro" id="IPR010065">
    <property type="entry name" value="AA_ABC_transptr_permease_3TM"/>
</dbReference>
<evidence type="ECO:0000256" key="11">
    <source>
        <dbReference type="RuleBase" id="RU363032"/>
    </source>
</evidence>
<dbReference type="PANTHER" id="PTHR30614">
    <property type="entry name" value="MEMBRANE COMPONENT OF AMINO ACID ABC TRANSPORTER"/>
    <property type="match status" value="1"/>
</dbReference>
<dbReference type="PANTHER" id="PTHR30614:SF10">
    <property type="entry name" value="ARGININE ABC TRANSPORTER PERMEASE PROTEIN ARTM"/>
    <property type="match status" value="1"/>
</dbReference>
<dbReference type="GO" id="GO:0006865">
    <property type="term" value="P:amino acid transport"/>
    <property type="evidence" value="ECO:0007669"/>
    <property type="project" value="UniProtKB-KW"/>
</dbReference>
<evidence type="ECO:0000256" key="3">
    <source>
        <dbReference type="ARBA" id="ARBA00022448"/>
    </source>
</evidence>
<keyword evidence="8 11" id="KW-1133">Transmembrane helix</keyword>
<evidence type="ECO:0000256" key="4">
    <source>
        <dbReference type="ARBA" id="ARBA00022475"/>
    </source>
</evidence>
<dbReference type="EMBL" id="QDKK01000016">
    <property type="protein sequence ID" value="PWC24081.1"/>
    <property type="molecule type" value="Genomic_DNA"/>
</dbReference>
<dbReference type="Proteomes" id="UP000303847">
    <property type="component" value="Chromosome"/>
</dbReference>
<keyword evidence="3 11" id="KW-0813">Transport</keyword>
<organism evidence="13 15">
    <name type="scientific">Brenneria nigrifluens DSM 30175 = ATCC 13028</name>
    <dbReference type="NCBI Taxonomy" id="1121120"/>
    <lineage>
        <taxon>Bacteria</taxon>
        <taxon>Pseudomonadati</taxon>
        <taxon>Pseudomonadota</taxon>
        <taxon>Gammaproteobacteria</taxon>
        <taxon>Enterobacterales</taxon>
        <taxon>Pectobacteriaceae</taxon>
        <taxon>Brenneria</taxon>
    </lineage>
</organism>
<evidence type="ECO:0000256" key="7">
    <source>
        <dbReference type="ARBA" id="ARBA00022970"/>
    </source>
</evidence>
<dbReference type="InterPro" id="IPR000515">
    <property type="entry name" value="MetI-like"/>
</dbReference>
<dbReference type="CDD" id="cd06261">
    <property type="entry name" value="TM_PBP2"/>
    <property type="match status" value="1"/>
</dbReference>
<evidence type="ECO:0000313" key="14">
    <source>
        <dbReference type="EMBL" id="QCR05274.1"/>
    </source>
</evidence>
<proteinExistence type="inferred from homology"/>
<keyword evidence="16" id="KW-1185">Reference proteome</keyword>
<sequence length="230" mass="25761">MNWDIIADNLWMYADGTRLTLLLTAASLGISFFLSLGLALALNNAPRPLRALIELYTLIFRGTPLLVQLFLIYYGLAQFELLRNSLLWPWLSSPLVCVLLTFVLNTTAYTTVIFAGGLRHLPPGEIEAARAYGMSFPVRVRRILLPAMLTRSLSLYSNETIMMLHATSLASTVTLMEITGAARNISLNYYIQFEPYVTAGLIYLALTLLLLTLFRYAAQRWGGYLQSPRG</sequence>
<dbReference type="OrthoDB" id="4404959at2"/>
<feature type="transmembrane region" description="Helical" evidence="11">
    <location>
        <begin position="20"/>
        <end position="43"/>
    </location>
</feature>
<dbReference type="RefSeq" id="WP_009113551.1">
    <property type="nucleotide sequence ID" value="NZ_CP034036.1"/>
</dbReference>
<keyword evidence="6 11" id="KW-0812">Transmembrane</keyword>
<keyword evidence="7" id="KW-0029">Amino-acid transport</keyword>
<evidence type="ECO:0000313" key="15">
    <source>
        <dbReference type="Proteomes" id="UP000295985"/>
    </source>
</evidence>
<dbReference type="AlphaFoldDB" id="A0A2U1UR62"/>
<dbReference type="SUPFAM" id="SSF161098">
    <property type="entry name" value="MetI-like"/>
    <property type="match status" value="1"/>
</dbReference>
<comment type="similarity">
    <text evidence="2">Belongs to the binding-protein-dependent transport system permease family. HisMQ subfamily.</text>
</comment>
<evidence type="ECO:0000259" key="12">
    <source>
        <dbReference type="PROSITE" id="PS50928"/>
    </source>
</evidence>
<evidence type="ECO:0000256" key="1">
    <source>
        <dbReference type="ARBA" id="ARBA00004429"/>
    </source>
</evidence>
<dbReference type="Pfam" id="PF00528">
    <property type="entry name" value="BPD_transp_1"/>
    <property type="match status" value="1"/>
</dbReference>
<reference evidence="14 16" key="2">
    <citation type="submission" date="2018-11" db="EMBL/GenBank/DDBJ databases">
        <title>Genome sequences of Brenneria nigrifluens and Brenneria rubrifaciens.</title>
        <authorList>
            <person name="Poret-Peterson A.T."/>
            <person name="McClean A.E."/>
            <person name="Kluepfel D.A."/>
        </authorList>
    </citation>
    <scope>NUCLEOTIDE SEQUENCE [LARGE SCALE GENOMIC DNA]</scope>
    <source>
        <strain evidence="14 16">ATCC 13028</strain>
    </source>
</reference>
<dbReference type="GO" id="GO:0022857">
    <property type="term" value="F:transmembrane transporter activity"/>
    <property type="evidence" value="ECO:0007669"/>
    <property type="project" value="InterPro"/>
</dbReference>
<dbReference type="PROSITE" id="PS50928">
    <property type="entry name" value="ABC_TM1"/>
    <property type="match status" value="1"/>
</dbReference>
<protein>
    <recommendedName>
        <fullName evidence="10">Arginine ABC transporter permease protein ArtM</fullName>
    </recommendedName>
</protein>
<dbReference type="NCBIfam" id="TIGR01726">
    <property type="entry name" value="HEQRo_perm_3TM"/>
    <property type="match status" value="1"/>
</dbReference>